<gene>
    <name evidence="3" type="ORF">NHX12_013648</name>
</gene>
<dbReference type="Pfam" id="PF11669">
    <property type="entry name" value="WBP-1"/>
    <property type="match status" value="1"/>
</dbReference>
<dbReference type="PANTHER" id="PTHR16209:SF5">
    <property type="entry name" value="WW DOMAIN-BINDING PROTEIN 1"/>
    <property type="match status" value="1"/>
</dbReference>
<name>A0A9Q0DAI2_9TELE</name>
<feature type="transmembrane region" description="Helical" evidence="2">
    <location>
        <begin position="63"/>
        <end position="81"/>
    </location>
</feature>
<feature type="region of interest" description="Disordered" evidence="1">
    <location>
        <begin position="322"/>
        <end position="344"/>
    </location>
</feature>
<reference evidence="3" key="1">
    <citation type="submission" date="2022-07" db="EMBL/GenBank/DDBJ databases">
        <title>Chromosome-level genome of Muraenolepis orangiensis.</title>
        <authorList>
            <person name="Kim J."/>
        </authorList>
    </citation>
    <scope>NUCLEOTIDE SEQUENCE</scope>
    <source>
        <strain evidence="3">KU_S4_2022</strain>
        <tissue evidence="3">Muscle</tissue>
    </source>
</reference>
<dbReference type="AlphaFoldDB" id="A0A9Q0DAI2"/>
<dbReference type="PANTHER" id="PTHR16209">
    <property type="entry name" value="VESICULAR, OVEREXPRESSED IN CANCER, PROSURVIVAL PROTEIN 1"/>
    <property type="match status" value="1"/>
</dbReference>
<feature type="compositionally biased region" description="Pro residues" evidence="1">
    <location>
        <begin position="328"/>
        <end position="342"/>
    </location>
</feature>
<comment type="caution">
    <text evidence="3">The sequence shown here is derived from an EMBL/GenBank/DDBJ whole genome shotgun (WGS) entry which is preliminary data.</text>
</comment>
<keyword evidence="4" id="KW-1185">Reference proteome</keyword>
<accession>A0A9Q0DAI2</accession>
<dbReference type="Proteomes" id="UP001148018">
    <property type="component" value="Unassembled WGS sequence"/>
</dbReference>
<keyword evidence="2" id="KW-0812">Transmembrane</keyword>
<dbReference type="InterPro" id="IPR051994">
    <property type="entry name" value="WW_domain-binding"/>
</dbReference>
<protein>
    <recommendedName>
        <fullName evidence="5">WW domain binding protein 1</fullName>
    </recommendedName>
</protein>
<evidence type="ECO:0000256" key="1">
    <source>
        <dbReference type="SAM" id="MobiDB-lite"/>
    </source>
</evidence>
<evidence type="ECO:0008006" key="5">
    <source>
        <dbReference type="Google" id="ProtNLM"/>
    </source>
</evidence>
<evidence type="ECO:0000313" key="4">
    <source>
        <dbReference type="Proteomes" id="UP001148018"/>
    </source>
</evidence>
<keyword evidence="2" id="KW-1133">Transmembrane helix</keyword>
<sequence length="427" mass="44777">MEYHSSGSLPLLGRPRYCPGSNANGANGNGAAASGASANGGYLCETGHCCGESGCCTYYYELWWFWLLWSALILFSCCCAYRHRRAKLRVQQQQRQTDISLLAYHGATAYPASMLDLRFLASLKLPSYEEIAAQPSTPPPPYSSVFTSPRYPQPPATQDPHLLTHHQRPQLAHCSDMLSSCSCDSCCPSSPCSSSLSVAVTYETDTSHASTPCGVPPLPLHIATDTVSTELVALEASLEAVHRAQLEQVVVVEAVAVATADAGDESDGCVAAGSLADEAQVTVEAATTSPTMPQSDQALCSSKDIGVSTYQHSGREQAFSLLTSEPDQPGPDSPLSSPPPPGLLLDPLLAPPTLFSPCVDVYEAGPPRSNGECGRGGSDVTVLHDSADCPARVLAAATTLCSSAPNAVPTPSPLKDPGEVIIVVETV</sequence>
<dbReference type="OrthoDB" id="9907279at2759"/>
<dbReference type="EMBL" id="JANIIK010000118">
    <property type="protein sequence ID" value="KAJ3584925.1"/>
    <property type="molecule type" value="Genomic_DNA"/>
</dbReference>
<organism evidence="3 4">
    <name type="scientific">Muraenolepis orangiensis</name>
    <name type="common">Patagonian moray cod</name>
    <dbReference type="NCBI Taxonomy" id="630683"/>
    <lineage>
        <taxon>Eukaryota</taxon>
        <taxon>Metazoa</taxon>
        <taxon>Chordata</taxon>
        <taxon>Craniata</taxon>
        <taxon>Vertebrata</taxon>
        <taxon>Euteleostomi</taxon>
        <taxon>Actinopterygii</taxon>
        <taxon>Neopterygii</taxon>
        <taxon>Teleostei</taxon>
        <taxon>Neoteleostei</taxon>
        <taxon>Acanthomorphata</taxon>
        <taxon>Zeiogadaria</taxon>
        <taxon>Gadariae</taxon>
        <taxon>Gadiformes</taxon>
        <taxon>Muraenolepidoidei</taxon>
        <taxon>Muraenolepididae</taxon>
        <taxon>Muraenolepis</taxon>
    </lineage>
</organism>
<keyword evidence="2" id="KW-0472">Membrane</keyword>
<evidence type="ECO:0000313" key="3">
    <source>
        <dbReference type="EMBL" id="KAJ3584925.1"/>
    </source>
</evidence>
<proteinExistence type="predicted"/>
<evidence type="ECO:0000256" key="2">
    <source>
        <dbReference type="SAM" id="Phobius"/>
    </source>
</evidence>
<dbReference type="InterPro" id="IPR021684">
    <property type="entry name" value="WBP1-like"/>
</dbReference>